<dbReference type="GO" id="GO:0016020">
    <property type="term" value="C:membrane"/>
    <property type="evidence" value="ECO:0007669"/>
    <property type="project" value="TreeGrafter"/>
</dbReference>
<reference evidence="5" key="1">
    <citation type="journal article" date="2014" name="Int. J. Syst. Evol. Microbiol.">
        <title>Complete genome sequence of Corynebacterium casei LMG S-19264T (=DSM 44701T), isolated from a smear-ripened cheese.</title>
        <authorList>
            <consortium name="US DOE Joint Genome Institute (JGI-PGF)"/>
            <person name="Walter F."/>
            <person name="Albersmeier A."/>
            <person name="Kalinowski J."/>
            <person name="Ruckert C."/>
        </authorList>
    </citation>
    <scope>NUCLEOTIDE SEQUENCE</scope>
    <source>
        <strain evidence="5">JCM 3313</strain>
    </source>
</reference>
<evidence type="ECO:0000313" key="5">
    <source>
        <dbReference type="EMBL" id="GGP86411.1"/>
    </source>
</evidence>
<name>A0A918EH28_9PSEU</name>
<dbReference type="Proteomes" id="UP000639606">
    <property type="component" value="Unassembled WGS sequence"/>
</dbReference>
<dbReference type="InterPro" id="IPR020904">
    <property type="entry name" value="Sc_DH/Rdtase_CS"/>
</dbReference>
<proteinExistence type="inferred from homology"/>
<evidence type="ECO:0000259" key="4">
    <source>
        <dbReference type="SMART" id="SM00822"/>
    </source>
</evidence>
<dbReference type="InterPro" id="IPR002347">
    <property type="entry name" value="SDR_fam"/>
</dbReference>
<dbReference type="PRINTS" id="PR00081">
    <property type="entry name" value="GDHRDH"/>
</dbReference>
<dbReference type="PRINTS" id="PR00080">
    <property type="entry name" value="SDRFAMILY"/>
</dbReference>
<dbReference type="Gene3D" id="3.40.50.720">
    <property type="entry name" value="NAD(P)-binding Rossmann-like Domain"/>
    <property type="match status" value="1"/>
</dbReference>
<keyword evidence="6" id="KW-1185">Reference proteome</keyword>
<dbReference type="RefSeq" id="WP_229796400.1">
    <property type="nucleotide sequence ID" value="NZ_BMRG01000031.1"/>
</dbReference>
<dbReference type="EMBL" id="BMRG01000031">
    <property type="protein sequence ID" value="GGP86411.1"/>
    <property type="molecule type" value="Genomic_DNA"/>
</dbReference>
<organism evidence="5 6">
    <name type="scientific">Saccharothrix coeruleofusca</name>
    <dbReference type="NCBI Taxonomy" id="33919"/>
    <lineage>
        <taxon>Bacteria</taxon>
        <taxon>Bacillati</taxon>
        <taxon>Actinomycetota</taxon>
        <taxon>Actinomycetes</taxon>
        <taxon>Pseudonocardiales</taxon>
        <taxon>Pseudonocardiaceae</taxon>
        <taxon>Saccharothrix</taxon>
    </lineage>
</organism>
<evidence type="ECO:0000256" key="1">
    <source>
        <dbReference type="ARBA" id="ARBA00006484"/>
    </source>
</evidence>
<dbReference type="InterPro" id="IPR036291">
    <property type="entry name" value="NAD(P)-bd_dom_sf"/>
</dbReference>
<protein>
    <submittedName>
        <fullName evidence="5">Dehydrogenase</fullName>
    </submittedName>
</protein>
<dbReference type="Pfam" id="PF00106">
    <property type="entry name" value="adh_short"/>
    <property type="match status" value="1"/>
</dbReference>
<dbReference type="SMART" id="SM00822">
    <property type="entry name" value="PKS_KR"/>
    <property type="match status" value="1"/>
</dbReference>
<evidence type="ECO:0000256" key="2">
    <source>
        <dbReference type="ARBA" id="ARBA00023002"/>
    </source>
</evidence>
<dbReference type="AlphaFoldDB" id="A0A918EH28"/>
<dbReference type="CDD" id="cd05233">
    <property type="entry name" value="SDR_c"/>
    <property type="match status" value="1"/>
</dbReference>
<reference evidence="5" key="2">
    <citation type="submission" date="2020-09" db="EMBL/GenBank/DDBJ databases">
        <authorList>
            <person name="Sun Q."/>
            <person name="Ohkuma M."/>
        </authorList>
    </citation>
    <scope>NUCLEOTIDE SEQUENCE</scope>
    <source>
        <strain evidence="5">JCM 3313</strain>
    </source>
</reference>
<dbReference type="PANTHER" id="PTHR44196:SF2">
    <property type="entry name" value="SHORT-CHAIN DEHYDROGENASE-RELATED"/>
    <property type="match status" value="1"/>
</dbReference>
<accession>A0A918EH28</accession>
<evidence type="ECO:0000313" key="6">
    <source>
        <dbReference type="Proteomes" id="UP000639606"/>
    </source>
</evidence>
<comment type="similarity">
    <text evidence="1 3">Belongs to the short-chain dehydrogenases/reductases (SDR) family.</text>
</comment>
<feature type="domain" description="Ketoreductase" evidence="4">
    <location>
        <begin position="11"/>
        <end position="194"/>
    </location>
</feature>
<dbReference type="PIRSF" id="PIRSF000126">
    <property type="entry name" value="11-beta-HSD1"/>
    <property type="match status" value="1"/>
</dbReference>
<dbReference type="PANTHER" id="PTHR44196">
    <property type="entry name" value="DEHYDROGENASE/REDUCTASE SDR FAMILY MEMBER 7B"/>
    <property type="match status" value="1"/>
</dbReference>
<comment type="caution">
    <text evidence="5">The sequence shown here is derived from an EMBL/GenBank/DDBJ whole genome shotgun (WGS) entry which is preliminary data.</text>
</comment>
<dbReference type="SUPFAM" id="SSF51735">
    <property type="entry name" value="NAD(P)-binding Rossmann-fold domains"/>
    <property type="match status" value="1"/>
</dbReference>
<sequence>MGTTVHDYRSTTALVTGASKGIGLATATALARRGADLVLVARSRTTLDGIAERLRADHGVSVRVIPADLADPGGVQEVLEGLRAGGITVDLLVNNAGTGSVGPHLERPLRPQLDSVSLNISALLTLTHHIGAGMRARGSGGIINIASTAAFQPMPFQASYAATKAFALSFSEALAEELRGSGVRVMVAHPGATATNFFDGTSAEIAAGLADSAEDVAEDVLDDYARGRTASYPGRVVNRVGTFVARALPRRTVTRLTGALNRKLGFHLAQDTAASHHPRS</sequence>
<dbReference type="GO" id="GO:0016491">
    <property type="term" value="F:oxidoreductase activity"/>
    <property type="evidence" value="ECO:0007669"/>
    <property type="project" value="UniProtKB-KW"/>
</dbReference>
<dbReference type="InterPro" id="IPR057326">
    <property type="entry name" value="KR_dom"/>
</dbReference>
<evidence type="ECO:0000256" key="3">
    <source>
        <dbReference type="RuleBase" id="RU000363"/>
    </source>
</evidence>
<gene>
    <name evidence="5" type="ORF">GCM10010185_70120</name>
</gene>
<keyword evidence="2" id="KW-0560">Oxidoreductase</keyword>
<dbReference type="PROSITE" id="PS00061">
    <property type="entry name" value="ADH_SHORT"/>
    <property type="match status" value="1"/>
</dbReference>